<reference evidence="2" key="1">
    <citation type="submission" date="2023-06" db="EMBL/GenBank/DDBJ databases">
        <authorList>
            <person name="Kurt Z."/>
        </authorList>
    </citation>
    <scope>NUCLEOTIDE SEQUENCE</scope>
</reference>
<feature type="transmembrane region" description="Helical" evidence="1">
    <location>
        <begin position="51"/>
        <end position="67"/>
    </location>
</feature>
<reference evidence="3 4" key="2">
    <citation type="submission" date="2024-07" db="EMBL/GenBank/DDBJ databases">
        <authorList>
            <person name="Akdeniz Z."/>
        </authorList>
    </citation>
    <scope>NUCLEOTIDE SEQUENCE [LARGE SCALE GENOMIC DNA]</scope>
</reference>
<sequence>MQIRINQLKLSSKSDEIIAFSKIDQRTHSQTNFTLKALGDKFWVVFENTKMLLTTFITLVILAFISLNQMGVNCSTTYEGNVYRFVYQTEVGSAEDSVVGFAFKAQNQKQYFIETLYK</sequence>
<evidence type="ECO:0000313" key="2">
    <source>
        <dbReference type="EMBL" id="CAI9922104.1"/>
    </source>
</evidence>
<dbReference type="AlphaFoldDB" id="A0AA86TLD5"/>
<dbReference type="EMBL" id="CAXDID020000428">
    <property type="protein sequence ID" value="CAL6090514.1"/>
    <property type="molecule type" value="Genomic_DNA"/>
</dbReference>
<keyword evidence="1" id="KW-0472">Membrane</keyword>
<keyword evidence="1" id="KW-1133">Transmembrane helix</keyword>
<organism evidence="2">
    <name type="scientific">Hexamita inflata</name>
    <dbReference type="NCBI Taxonomy" id="28002"/>
    <lineage>
        <taxon>Eukaryota</taxon>
        <taxon>Metamonada</taxon>
        <taxon>Diplomonadida</taxon>
        <taxon>Hexamitidae</taxon>
        <taxon>Hexamitinae</taxon>
        <taxon>Hexamita</taxon>
    </lineage>
</organism>
<evidence type="ECO:0000256" key="1">
    <source>
        <dbReference type="SAM" id="Phobius"/>
    </source>
</evidence>
<dbReference type="EMBL" id="CATOUU010000245">
    <property type="protein sequence ID" value="CAI9922104.1"/>
    <property type="molecule type" value="Genomic_DNA"/>
</dbReference>
<proteinExistence type="predicted"/>
<keyword evidence="4" id="KW-1185">Reference proteome</keyword>
<accession>A0AA86TLD5</accession>
<protein>
    <submittedName>
        <fullName evidence="3">Hypothetical_protein</fullName>
    </submittedName>
</protein>
<evidence type="ECO:0000313" key="4">
    <source>
        <dbReference type="Proteomes" id="UP001642409"/>
    </source>
</evidence>
<dbReference type="Proteomes" id="UP001642409">
    <property type="component" value="Unassembled WGS sequence"/>
</dbReference>
<keyword evidence="1" id="KW-0812">Transmembrane</keyword>
<gene>
    <name evidence="3" type="ORF">HINF_LOCUS65346</name>
    <name evidence="2" type="ORF">HINF_LOCUS9749</name>
</gene>
<comment type="caution">
    <text evidence="2">The sequence shown here is derived from an EMBL/GenBank/DDBJ whole genome shotgun (WGS) entry which is preliminary data.</text>
</comment>
<name>A0AA86TLD5_9EUKA</name>
<evidence type="ECO:0000313" key="3">
    <source>
        <dbReference type="EMBL" id="CAL6090514.1"/>
    </source>
</evidence>